<keyword evidence="1" id="KW-1133">Transmembrane helix</keyword>
<evidence type="ECO:0000313" key="3">
    <source>
        <dbReference type="Proteomes" id="UP000010412"/>
    </source>
</evidence>
<reference evidence="2 3" key="1">
    <citation type="submission" date="2012-05" db="EMBL/GenBank/DDBJ databases">
        <authorList>
            <person name="Weinstock G."/>
            <person name="Sodergren E."/>
            <person name="Lobos E.A."/>
            <person name="Fulton L."/>
            <person name="Fulton R."/>
            <person name="Courtney L."/>
            <person name="Fronick C."/>
            <person name="O'Laughlin M."/>
            <person name="Godfrey J."/>
            <person name="Wilson R.M."/>
            <person name="Miner T."/>
            <person name="Farmer C."/>
            <person name="Delehaunty K."/>
            <person name="Cordes M."/>
            <person name="Minx P."/>
            <person name="Tomlinson C."/>
            <person name="Chen J."/>
            <person name="Wollam A."/>
            <person name="Pepin K.H."/>
            <person name="Bhonagiri V."/>
            <person name="Zhang X."/>
            <person name="Suruliraj S."/>
            <person name="Warren W."/>
            <person name="Mitreva M."/>
            <person name="Mardis E.R."/>
            <person name="Wilson R.K."/>
        </authorList>
    </citation>
    <scope>NUCLEOTIDE SEQUENCE [LARGE SCALE GENOMIC DNA]</scope>
    <source>
        <strain evidence="2 3">KON</strain>
    </source>
</reference>
<evidence type="ECO:0000256" key="1">
    <source>
        <dbReference type="SAM" id="Phobius"/>
    </source>
</evidence>
<keyword evidence="1" id="KW-0472">Membrane</keyword>
<dbReference type="EMBL" id="AMEX01000005">
    <property type="protein sequence ID" value="EKY21013.1"/>
    <property type="molecule type" value="Genomic_DNA"/>
</dbReference>
<proteinExistence type="predicted"/>
<sequence>MLMLQIVMQGILIHMAYIGGLMINLFDGKVRSWLLNLERTFLMRDILIRYVDSV</sequence>
<feature type="transmembrane region" description="Helical" evidence="1">
    <location>
        <begin position="6"/>
        <end position="26"/>
    </location>
</feature>
<evidence type="ECO:0000313" key="2">
    <source>
        <dbReference type="EMBL" id="EKY21013.1"/>
    </source>
</evidence>
<keyword evidence="1" id="KW-0812">Transmembrane</keyword>
<accession>A0ABN0IMP9</accession>
<organism evidence="2 3">
    <name type="scientific">Veillonella atypica KON</name>
    <dbReference type="NCBI Taxonomy" id="1128111"/>
    <lineage>
        <taxon>Bacteria</taxon>
        <taxon>Bacillati</taxon>
        <taxon>Bacillota</taxon>
        <taxon>Negativicutes</taxon>
        <taxon>Veillonellales</taxon>
        <taxon>Veillonellaceae</taxon>
        <taxon>Veillonella</taxon>
    </lineage>
</organism>
<gene>
    <name evidence="2" type="ORF">HMPREF0870_00238</name>
</gene>
<protein>
    <submittedName>
        <fullName evidence="2">Uncharacterized protein</fullName>
    </submittedName>
</protein>
<comment type="caution">
    <text evidence="2">The sequence shown here is derived from an EMBL/GenBank/DDBJ whole genome shotgun (WGS) entry which is preliminary data.</text>
</comment>
<dbReference type="Proteomes" id="UP000010412">
    <property type="component" value="Unassembled WGS sequence"/>
</dbReference>
<name>A0ABN0IMP9_9FIRM</name>
<keyword evidence="3" id="KW-1185">Reference proteome</keyword>